<dbReference type="PANTHER" id="PTHR47618:SF1">
    <property type="entry name" value="BIFUNCTIONAL OLIGORIBONUCLEASE AND PAP PHOSPHATASE NRNA"/>
    <property type="match status" value="1"/>
</dbReference>
<evidence type="ECO:0000313" key="1">
    <source>
        <dbReference type="EMBL" id="SFV74041.1"/>
    </source>
</evidence>
<dbReference type="InterPro" id="IPR051319">
    <property type="entry name" value="Oligoribo/pAp-PDE_c-di-AMP_PDE"/>
</dbReference>
<proteinExistence type="predicted"/>
<organism evidence="1 2">
    <name type="scientific">Desulfovibrio piger</name>
    <dbReference type="NCBI Taxonomy" id="901"/>
    <lineage>
        <taxon>Bacteria</taxon>
        <taxon>Pseudomonadati</taxon>
        <taxon>Thermodesulfobacteriota</taxon>
        <taxon>Desulfovibrionia</taxon>
        <taxon>Desulfovibrionales</taxon>
        <taxon>Desulfovibrionaceae</taxon>
        <taxon>Desulfovibrio</taxon>
    </lineage>
</organism>
<dbReference type="Gene3D" id="3.90.1640.10">
    <property type="entry name" value="inorganic pyrophosphatase (n-terminal core)"/>
    <property type="match status" value="1"/>
</dbReference>
<dbReference type="OrthoDB" id="5490569at2"/>
<protein>
    <submittedName>
        <fullName evidence="1">Kef-type K+ transport systems (NAD-binding component fused to domain related to exopolyphosphatase)</fullName>
    </submittedName>
</protein>
<name>A0A1K1LH58_9BACT</name>
<reference evidence="2" key="1">
    <citation type="submission" date="2016-10" db="EMBL/GenBank/DDBJ databases">
        <authorList>
            <person name="Wegmann U."/>
        </authorList>
    </citation>
    <scope>NUCLEOTIDE SEQUENCE [LARGE SCALE GENOMIC DNA]</scope>
</reference>
<dbReference type="SUPFAM" id="SSF64182">
    <property type="entry name" value="DHH phosphoesterases"/>
    <property type="match status" value="1"/>
</dbReference>
<dbReference type="KEGG" id="dpg:DESPIGER_2219"/>
<dbReference type="Proteomes" id="UP000186323">
    <property type="component" value="Chromosome I"/>
</dbReference>
<dbReference type="InterPro" id="IPR038763">
    <property type="entry name" value="DHH_sf"/>
</dbReference>
<gene>
    <name evidence="1" type="ORF">DESPIGER_2219</name>
</gene>
<keyword evidence="2" id="KW-1185">Reference proteome</keyword>
<accession>A0A1K1LH58</accession>
<sequence length="359" mass="40015">MTNPYVAQMRQWRQTLTKDQRWAILIAADPDALASALALKRIMAHRVRGVDIFRINEVTRPDNLAMIRYLRIPAKLWQPEKADLYTNFAMVDSQPHHNPAFQGIPFDLIIDHHPLTAGQLPQAPYCDIRPGFGATSTMMTRYLQGLRIKPGPLLSTALLYGIRTDTATFERSGGEEDLRAYQWLIKHADATLLRRIIRSEYLRAWLPLFSRAFRSLRDCRGGAMVWLNEVDSADLLVAVADFFTRVHGLKWIAVCGVVDKTVVVIFRGDGSRDIGRLADACFYDVGSAGGHRNLGRAEFPLSAIPAGTKPAEFIFQRLHSRKLRPVTASAAPLAEDAGQQAVHSETLEPAPMQALAHGA</sequence>
<dbReference type="RefSeq" id="WP_072336583.1">
    <property type="nucleotide sequence ID" value="NZ_CALJDE010000074.1"/>
</dbReference>
<dbReference type="EMBL" id="LT630450">
    <property type="protein sequence ID" value="SFV74041.1"/>
    <property type="molecule type" value="Genomic_DNA"/>
</dbReference>
<dbReference type="AlphaFoldDB" id="A0A1K1LH58"/>
<dbReference type="PANTHER" id="PTHR47618">
    <property type="entry name" value="BIFUNCTIONAL OLIGORIBONUCLEASE AND PAP PHOSPHATASE NRNA"/>
    <property type="match status" value="1"/>
</dbReference>
<evidence type="ECO:0000313" key="2">
    <source>
        <dbReference type="Proteomes" id="UP000186323"/>
    </source>
</evidence>